<protein>
    <submittedName>
        <fullName evidence="11">Methyl-accepting chemotaxis protein</fullName>
    </submittedName>
</protein>
<dbReference type="KEGG" id="vpy:HZI73_04135"/>
<evidence type="ECO:0000313" key="12">
    <source>
        <dbReference type="Proteomes" id="UP000683246"/>
    </source>
</evidence>
<dbReference type="GO" id="GO:0005886">
    <property type="term" value="C:plasma membrane"/>
    <property type="evidence" value="ECO:0007669"/>
    <property type="project" value="UniProtKB-SubCell"/>
</dbReference>
<evidence type="ECO:0000256" key="3">
    <source>
        <dbReference type="ARBA" id="ARBA00022500"/>
    </source>
</evidence>
<dbReference type="InterPro" id="IPR033479">
    <property type="entry name" value="dCache_1"/>
</dbReference>
<dbReference type="SMART" id="SM00283">
    <property type="entry name" value="MA"/>
    <property type="match status" value="1"/>
</dbReference>
<evidence type="ECO:0000256" key="2">
    <source>
        <dbReference type="ARBA" id="ARBA00022475"/>
    </source>
</evidence>
<accession>A0A8J8MH69</accession>
<keyword evidence="2" id="KW-1003">Cell membrane</keyword>
<dbReference type="AlphaFoldDB" id="A0A8J8MH69"/>
<evidence type="ECO:0000313" key="11">
    <source>
        <dbReference type="EMBL" id="QUI21529.1"/>
    </source>
</evidence>
<dbReference type="PROSITE" id="PS50111">
    <property type="entry name" value="CHEMOTAXIS_TRANSDUC_2"/>
    <property type="match status" value="1"/>
</dbReference>
<evidence type="ECO:0000256" key="1">
    <source>
        <dbReference type="ARBA" id="ARBA00004651"/>
    </source>
</evidence>
<keyword evidence="7 8" id="KW-0807">Transducer</keyword>
<dbReference type="Proteomes" id="UP000683246">
    <property type="component" value="Chromosome"/>
</dbReference>
<evidence type="ECO:0000259" key="10">
    <source>
        <dbReference type="PROSITE" id="PS50111"/>
    </source>
</evidence>
<dbReference type="PANTHER" id="PTHR32089">
    <property type="entry name" value="METHYL-ACCEPTING CHEMOTAXIS PROTEIN MCPB"/>
    <property type="match status" value="1"/>
</dbReference>
<feature type="domain" description="Methyl-accepting transducer" evidence="10">
    <location>
        <begin position="413"/>
        <end position="670"/>
    </location>
</feature>
<evidence type="ECO:0000256" key="5">
    <source>
        <dbReference type="ARBA" id="ARBA00022989"/>
    </source>
</evidence>
<evidence type="ECO:0000256" key="6">
    <source>
        <dbReference type="ARBA" id="ARBA00023136"/>
    </source>
</evidence>
<dbReference type="GO" id="GO:0007165">
    <property type="term" value="P:signal transduction"/>
    <property type="evidence" value="ECO:0007669"/>
    <property type="project" value="UniProtKB-KW"/>
</dbReference>
<feature type="transmembrane region" description="Helical" evidence="9">
    <location>
        <begin position="6"/>
        <end position="28"/>
    </location>
</feature>
<keyword evidence="5 9" id="KW-1133">Transmembrane helix</keyword>
<sequence length="700" mass="77084">MKLKTRLIFLNLGITTLIIGIIISILLVNTYSDVQEKNKNNIRLQTANIANEMEAILDDATHDAKGIADLLKNMKRGGATDRQMVNTILKEALEENENYLYTWVVFEPNAFDGQDASSRNKPGSDGTGRFLPAWGRSGNELILEPLPDVEEQVYYKEPKALKSSYITEPATYELNGEEVTTITFCEPIIIDDKFYGVAGVDISLKKLTDINKSVHLFDNGFGRLVNNKGIVLAHQDETRVNKMGSEIKNDQRVNYLERIEKGQQFEEIAWSESLGKDAYKFFTPIQFENSSLKWTYTIIVPVNELMAKTNRLFVILVIIAIIGTLLIGISLYYNSRYAVSAVVTLSNMIVKLSTYDLTTDDNKKIKKLGGHRDEIGQMTKATVTMQNNFINLIKHVQDVIGQVSASSQQLNATTQQAANSSEEVARTITELASGAMDQARETEIGSGKIGELGELIKDNQEQMKNVNDTTNDAIKLIDEGLLVIEDLTAKTKDSGEAAKDIFAMIKKTDESSAKIGQASQVIASIAEQTNLLALNAAIEAARAGEAGKGFAVVADEIRLLAEQSTSSTKDIDDVVTELKTNSNHAVMRMKEVSEIVQKQVESVDVTDNKYRDIAKSIKHAEHAIGIMNTSVADMELKKSNILDIIQSLSAIAEENAAGSEEASASTQEQSATIQQIADASDYLSQQAQSLQEAISKFKIK</sequence>
<dbReference type="GO" id="GO:0006935">
    <property type="term" value="P:chemotaxis"/>
    <property type="evidence" value="ECO:0007669"/>
    <property type="project" value="UniProtKB-KW"/>
</dbReference>
<name>A0A8J8MH69_9FIRM</name>
<evidence type="ECO:0000256" key="4">
    <source>
        <dbReference type="ARBA" id="ARBA00022692"/>
    </source>
</evidence>
<dbReference type="RefSeq" id="WP_212696999.1">
    <property type="nucleotide sequence ID" value="NZ_CP058649.1"/>
</dbReference>
<dbReference type="InterPro" id="IPR004089">
    <property type="entry name" value="MCPsignal_dom"/>
</dbReference>
<dbReference type="SUPFAM" id="SSF58104">
    <property type="entry name" value="Methyl-accepting chemotaxis protein (MCP) signaling domain"/>
    <property type="match status" value="1"/>
</dbReference>
<evidence type="ECO:0000256" key="9">
    <source>
        <dbReference type="SAM" id="Phobius"/>
    </source>
</evidence>
<feature type="transmembrane region" description="Helical" evidence="9">
    <location>
        <begin position="312"/>
        <end position="333"/>
    </location>
</feature>
<comment type="subcellular location">
    <subcellularLocation>
        <location evidence="1">Cell membrane</location>
        <topology evidence="1">Multi-pass membrane protein</topology>
    </subcellularLocation>
</comment>
<keyword evidence="3" id="KW-0145">Chemotaxis</keyword>
<dbReference type="CDD" id="cd12913">
    <property type="entry name" value="PDC1_MCP_like"/>
    <property type="match status" value="1"/>
</dbReference>
<dbReference type="PANTHER" id="PTHR32089:SF112">
    <property type="entry name" value="LYSOZYME-LIKE PROTEIN-RELATED"/>
    <property type="match status" value="1"/>
</dbReference>
<evidence type="ECO:0000256" key="7">
    <source>
        <dbReference type="ARBA" id="ARBA00023224"/>
    </source>
</evidence>
<gene>
    <name evidence="11" type="ORF">HZI73_04135</name>
</gene>
<dbReference type="Gene3D" id="1.10.287.950">
    <property type="entry name" value="Methyl-accepting chemotaxis protein"/>
    <property type="match status" value="1"/>
</dbReference>
<organism evidence="11 12">
    <name type="scientific">Vallitalea pronyensis</name>
    <dbReference type="NCBI Taxonomy" id="1348613"/>
    <lineage>
        <taxon>Bacteria</taxon>
        <taxon>Bacillati</taxon>
        <taxon>Bacillota</taxon>
        <taxon>Clostridia</taxon>
        <taxon>Lachnospirales</taxon>
        <taxon>Vallitaleaceae</taxon>
        <taxon>Vallitalea</taxon>
    </lineage>
</organism>
<keyword evidence="6 9" id="KW-0472">Membrane</keyword>
<reference evidence="11" key="1">
    <citation type="submission" date="2020-07" db="EMBL/GenBank/DDBJ databases">
        <title>Vallitalea pronyensis genome.</title>
        <authorList>
            <person name="Postec A."/>
        </authorList>
    </citation>
    <scope>NUCLEOTIDE SEQUENCE</scope>
    <source>
        <strain evidence="11">FatNI3</strain>
    </source>
</reference>
<dbReference type="EMBL" id="CP058649">
    <property type="protein sequence ID" value="QUI21529.1"/>
    <property type="molecule type" value="Genomic_DNA"/>
</dbReference>
<dbReference type="Gene3D" id="3.30.450.20">
    <property type="entry name" value="PAS domain"/>
    <property type="match status" value="2"/>
</dbReference>
<dbReference type="Pfam" id="PF02743">
    <property type="entry name" value="dCache_1"/>
    <property type="match status" value="1"/>
</dbReference>
<evidence type="ECO:0000256" key="8">
    <source>
        <dbReference type="PROSITE-ProRule" id="PRU00284"/>
    </source>
</evidence>
<dbReference type="CDD" id="cd11386">
    <property type="entry name" value="MCP_signal"/>
    <property type="match status" value="1"/>
</dbReference>
<proteinExistence type="predicted"/>
<keyword evidence="4 9" id="KW-0812">Transmembrane</keyword>
<dbReference type="Pfam" id="PF00015">
    <property type="entry name" value="MCPsignal"/>
    <property type="match status" value="1"/>
</dbReference>
<keyword evidence="12" id="KW-1185">Reference proteome</keyword>